<evidence type="ECO:0000313" key="2">
    <source>
        <dbReference type="EMBL" id="ETR66944.1"/>
    </source>
</evidence>
<evidence type="ECO:0000259" key="1">
    <source>
        <dbReference type="Pfam" id="PF13175"/>
    </source>
</evidence>
<dbReference type="InterPro" id="IPR041685">
    <property type="entry name" value="AAA_GajA/Old/RecF-like"/>
</dbReference>
<gene>
    <name evidence="2" type="ORF">OMM_12150</name>
</gene>
<dbReference type="PANTHER" id="PTHR43581">
    <property type="entry name" value="ATP/GTP PHOSPHATASE"/>
    <property type="match status" value="1"/>
</dbReference>
<dbReference type="InterPro" id="IPR051396">
    <property type="entry name" value="Bact_Antivir_Def_Nuclease"/>
</dbReference>
<feature type="domain" description="Endonuclease GajA/Old nuclease/RecF-like AAA" evidence="1">
    <location>
        <begin position="6"/>
        <end position="56"/>
    </location>
</feature>
<organism evidence="2 3">
    <name type="scientific">Candidatus Magnetoglobus multicellularis str. Araruama</name>
    <dbReference type="NCBI Taxonomy" id="890399"/>
    <lineage>
        <taxon>Bacteria</taxon>
        <taxon>Pseudomonadati</taxon>
        <taxon>Thermodesulfobacteriota</taxon>
        <taxon>Desulfobacteria</taxon>
        <taxon>Desulfobacterales</taxon>
        <taxon>Desulfobacteraceae</taxon>
        <taxon>Candidatus Magnetoglobus</taxon>
    </lineage>
</organism>
<dbReference type="AlphaFoldDB" id="A0A1V1NWK5"/>
<dbReference type="Pfam" id="PF13175">
    <property type="entry name" value="AAA_15"/>
    <property type="match status" value="1"/>
</dbReference>
<dbReference type="InterPro" id="IPR027417">
    <property type="entry name" value="P-loop_NTPase"/>
</dbReference>
<dbReference type="EMBL" id="ATBP01001648">
    <property type="protein sequence ID" value="ETR66944.1"/>
    <property type="molecule type" value="Genomic_DNA"/>
</dbReference>
<proteinExistence type="predicted"/>
<protein>
    <recommendedName>
        <fullName evidence="1">Endonuclease GajA/Old nuclease/RecF-like AAA domain-containing protein</fullName>
    </recommendedName>
</protein>
<dbReference type="PANTHER" id="PTHR43581:SF2">
    <property type="entry name" value="EXCINUCLEASE ATPASE SUBUNIT"/>
    <property type="match status" value="1"/>
</dbReference>
<dbReference type="Gene3D" id="3.40.50.300">
    <property type="entry name" value="P-loop containing nucleotide triphosphate hydrolases"/>
    <property type="match status" value="1"/>
</dbReference>
<dbReference type="Proteomes" id="UP000189670">
    <property type="component" value="Unassembled WGS sequence"/>
</dbReference>
<comment type="caution">
    <text evidence="2">The sequence shown here is derived from an EMBL/GenBank/DDBJ whole genome shotgun (WGS) entry which is preliminary data.</text>
</comment>
<sequence length="114" mass="13256">MLILNESIKEGTILILDEPEVHLHPKWQLLLAEFIVNIVNEIKVKVLVTSHSPYMIDALKYYSDKVKINSNFYLAEKKDKYSFIHDVTMDVSPIFQKLTEPLEELRKVKLGLSL</sequence>
<name>A0A1V1NWK5_9BACT</name>
<evidence type="ECO:0000313" key="3">
    <source>
        <dbReference type="Proteomes" id="UP000189670"/>
    </source>
</evidence>
<dbReference type="SUPFAM" id="SSF52540">
    <property type="entry name" value="P-loop containing nucleoside triphosphate hydrolases"/>
    <property type="match status" value="1"/>
</dbReference>
<reference evidence="3" key="1">
    <citation type="submission" date="2012-11" db="EMBL/GenBank/DDBJ databases">
        <authorList>
            <person name="Lucero-Rivera Y.E."/>
            <person name="Tovar-Ramirez D."/>
        </authorList>
    </citation>
    <scope>NUCLEOTIDE SEQUENCE [LARGE SCALE GENOMIC DNA]</scope>
    <source>
        <strain evidence="3">Araruama</strain>
    </source>
</reference>
<accession>A0A1V1NWK5</accession>